<organism evidence="2">
    <name type="scientific">marine sediment metagenome</name>
    <dbReference type="NCBI Taxonomy" id="412755"/>
    <lineage>
        <taxon>unclassified sequences</taxon>
        <taxon>metagenomes</taxon>
        <taxon>ecological metagenomes</taxon>
    </lineage>
</organism>
<feature type="domain" description="DUF4326" evidence="1">
    <location>
        <begin position="3"/>
        <end position="95"/>
    </location>
</feature>
<proteinExistence type="predicted"/>
<dbReference type="InterPro" id="IPR025475">
    <property type="entry name" value="DUF4326"/>
</dbReference>
<accession>A0A0F9HU04</accession>
<comment type="caution">
    <text evidence="2">The sequence shown here is derived from an EMBL/GenBank/DDBJ whole genome shotgun (WGS) entry which is preliminary data.</text>
</comment>
<dbReference type="AlphaFoldDB" id="A0A0F9HU04"/>
<name>A0A0F9HU04_9ZZZZ</name>
<reference evidence="2" key="1">
    <citation type="journal article" date="2015" name="Nature">
        <title>Complex archaea that bridge the gap between prokaryotes and eukaryotes.</title>
        <authorList>
            <person name="Spang A."/>
            <person name="Saw J.H."/>
            <person name="Jorgensen S.L."/>
            <person name="Zaremba-Niedzwiedzka K."/>
            <person name="Martijn J."/>
            <person name="Lind A.E."/>
            <person name="van Eijk R."/>
            <person name="Schleper C."/>
            <person name="Guy L."/>
            <person name="Ettema T.J."/>
        </authorList>
    </citation>
    <scope>NUCLEOTIDE SEQUENCE</scope>
</reference>
<evidence type="ECO:0000259" key="1">
    <source>
        <dbReference type="Pfam" id="PF14216"/>
    </source>
</evidence>
<gene>
    <name evidence="2" type="ORF">LCGC14_1664070</name>
</gene>
<dbReference type="EMBL" id="LAZR01014186">
    <property type="protein sequence ID" value="KKM18602.1"/>
    <property type="molecule type" value="Genomic_DNA"/>
</dbReference>
<dbReference type="Pfam" id="PF14216">
    <property type="entry name" value="DUF4326"/>
    <property type="match status" value="1"/>
</dbReference>
<evidence type="ECO:0000313" key="2">
    <source>
        <dbReference type="EMBL" id="KKM18602.1"/>
    </source>
</evidence>
<protein>
    <recommendedName>
        <fullName evidence="1">DUF4326 domain-containing protein</fullName>
    </recommendedName>
</protein>
<sequence length="100" mass="11501">MTRIVNIRKDEYEVYIGRGDGCRWGNPFSHLPATSSLAEFVVSSREESIVRYREWIMQRLKDEPALAEEMKRKLKGKVLGCFCKPKACHGDVLVEIVESL</sequence>